<evidence type="ECO:0000313" key="1">
    <source>
        <dbReference type="EMBL" id="GAI12076.1"/>
    </source>
</evidence>
<name>X1M200_9ZZZZ</name>
<organism evidence="1">
    <name type="scientific">marine sediment metagenome</name>
    <dbReference type="NCBI Taxonomy" id="412755"/>
    <lineage>
        <taxon>unclassified sequences</taxon>
        <taxon>metagenomes</taxon>
        <taxon>ecological metagenomes</taxon>
    </lineage>
</organism>
<gene>
    <name evidence="1" type="ORF">S06H3_13071</name>
</gene>
<feature type="non-terminal residue" evidence="1">
    <location>
        <position position="1"/>
    </location>
</feature>
<dbReference type="EMBL" id="BARV01006380">
    <property type="protein sequence ID" value="GAI12076.1"/>
    <property type="molecule type" value="Genomic_DNA"/>
</dbReference>
<comment type="caution">
    <text evidence="1">The sequence shown here is derived from an EMBL/GenBank/DDBJ whole genome shotgun (WGS) entry which is preliminary data.</text>
</comment>
<protein>
    <submittedName>
        <fullName evidence="1">Uncharacterized protein</fullName>
    </submittedName>
</protein>
<proteinExistence type="predicted"/>
<reference evidence="1" key="1">
    <citation type="journal article" date="2014" name="Front. Microbiol.">
        <title>High frequency of phylogenetically diverse reductive dehalogenase-homologous genes in deep subseafloor sedimentary metagenomes.</title>
        <authorList>
            <person name="Kawai M."/>
            <person name="Futagami T."/>
            <person name="Toyoda A."/>
            <person name="Takaki Y."/>
            <person name="Nishi S."/>
            <person name="Hori S."/>
            <person name="Arai W."/>
            <person name="Tsubouchi T."/>
            <person name="Morono Y."/>
            <person name="Uchiyama I."/>
            <person name="Ito T."/>
            <person name="Fujiyama A."/>
            <person name="Inagaki F."/>
            <person name="Takami H."/>
        </authorList>
    </citation>
    <scope>NUCLEOTIDE SEQUENCE</scope>
    <source>
        <strain evidence="1">Expedition CK06-06</strain>
    </source>
</reference>
<sequence>VTGDKCQSKCTVYFTYEKITADLYAMLLGIS</sequence>
<dbReference type="AlphaFoldDB" id="X1M200"/>
<accession>X1M200</accession>